<organism evidence="1 2">
    <name type="scientific">Symbiodinium natans</name>
    <dbReference type="NCBI Taxonomy" id="878477"/>
    <lineage>
        <taxon>Eukaryota</taxon>
        <taxon>Sar</taxon>
        <taxon>Alveolata</taxon>
        <taxon>Dinophyceae</taxon>
        <taxon>Suessiales</taxon>
        <taxon>Symbiodiniaceae</taxon>
        <taxon>Symbiodinium</taxon>
    </lineage>
</organism>
<gene>
    <name evidence="1" type="ORF">SNAT2548_LOCUS22359</name>
</gene>
<comment type="caution">
    <text evidence="1">The sequence shown here is derived from an EMBL/GenBank/DDBJ whole genome shotgun (WGS) entry which is preliminary data.</text>
</comment>
<keyword evidence="2" id="KW-1185">Reference proteome</keyword>
<proteinExistence type="predicted"/>
<dbReference type="AlphaFoldDB" id="A0A812QYL8"/>
<sequence length="339" mass="38608">MANVGAGEARDPNSGPILGGLHSRFRATALRLEGCYCGVVLRCVQFFLNYAQRERELWQQVDARFAAADQQAVRCRELLRGSTQLARESHLDAILTAKDTIESCLFQSKDAAAVGLTLAQCRSVERAYRAMFENSTLFRSWESSDLPGALDVKDLVDGMFATVHTAIAPAVGTVPNHLPEARQIQELSELLQEVLARTYLQGITEEICRGLQGEANRLEAEIERSYQEVRRRAHDTPFNYIVRDENCYERWAAESMPLHGFRSDADDPYMVVKGRFVGEHLRPQLRLFYRRREIYRDLRHHGRPVFTQALPEVHYKDRSVHGWPRVRSGGALPANNRLR</sequence>
<reference evidence="1" key="1">
    <citation type="submission" date="2021-02" db="EMBL/GenBank/DDBJ databases">
        <authorList>
            <person name="Dougan E. K."/>
            <person name="Rhodes N."/>
            <person name="Thang M."/>
            <person name="Chan C."/>
        </authorList>
    </citation>
    <scope>NUCLEOTIDE SEQUENCE</scope>
</reference>
<accession>A0A812QYL8</accession>
<evidence type="ECO:0000313" key="1">
    <source>
        <dbReference type="EMBL" id="CAE7411078.1"/>
    </source>
</evidence>
<dbReference type="Proteomes" id="UP000604046">
    <property type="component" value="Unassembled WGS sequence"/>
</dbReference>
<evidence type="ECO:0000313" key="2">
    <source>
        <dbReference type="Proteomes" id="UP000604046"/>
    </source>
</evidence>
<dbReference type="EMBL" id="CAJNDS010002285">
    <property type="protein sequence ID" value="CAE7411078.1"/>
    <property type="molecule type" value="Genomic_DNA"/>
</dbReference>
<protein>
    <submittedName>
        <fullName evidence="1">Uncharacterized protein</fullName>
    </submittedName>
</protein>
<name>A0A812QYL8_9DINO</name>